<gene>
    <name evidence="1" type="ORF">DCAR_005927</name>
    <name evidence="2" type="ORF">DCAR_0206666</name>
</gene>
<evidence type="ECO:0000313" key="2">
    <source>
        <dbReference type="EMBL" id="WOG87441.1"/>
    </source>
</evidence>
<organism evidence="1">
    <name type="scientific">Daucus carota subsp. sativus</name>
    <name type="common">Carrot</name>
    <dbReference type="NCBI Taxonomy" id="79200"/>
    <lineage>
        <taxon>Eukaryota</taxon>
        <taxon>Viridiplantae</taxon>
        <taxon>Streptophyta</taxon>
        <taxon>Embryophyta</taxon>
        <taxon>Tracheophyta</taxon>
        <taxon>Spermatophyta</taxon>
        <taxon>Magnoliopsida</taxon>
        <taxon>eudicotyledons</taxon>
        <taxon>Gunneridae</taxon>
        <taxon>Pentapetalae</taxon>
        <taxon>asterids</taxon>
        <taxon>campanulids</taxon>
        <taxon>Apiales</taxon>
        <taxon>Apiaceae</taxon>
        <taxon>Apioideae</taxon>
        <taxon>Scandiceae</taxon>
        <taxon>Daucinae</taxon>
        <taxon>Daucus</taxon>
        <taxon>Daucus sect. Daucus</taxon>
    </lineage>
</organism>
<sequence>MGYLEAGRVLVGIVGLSEKARGVLFAISGVQKLAERLSISVQGLLEKVGGVMELAGSYGGF</sequence>
<dbReference type="EMBL" id="CP093344">
    <property type="protein sequence ID" value="WOG87441.1"/>
    <property type="molecule type" value="Genomic_DNA"/>
</dbReference>
<dbReference type="Gramene" id="KZN05090">
    <property type="protein sequence ID" value="KZN05090"/>
    <property type="gene ID" value="DCAR_005927"/>
</dbReference>
<dbReference type="Proteomes" id="UP000077755">
    <property type="component" value="Chromosome 2"/>
</dbReference>
<keyword evidence="3" id="KW-1185">Reference proteome</keyword>
<reference evidence="1" key="1">
    <citation type="journal article" date="2016" name="Nat. Genet.">
        <title>A high-quality carrot genome assembly provides new insights into carotenoid accumulation and asterid genome evolution.</title>
        <authorList>
            <person name="Iorizzo M."/>
            <person name="Ellison S."/>
            <person name="Senalik D."/>
            <person name="Zeng P."/>
            <person name="Satapoomin P."/>
            <person name="Huang J."/>
            <person name="Bowman M."/>
            <person name="Iovene M."/>
            <person name="Sanseverino W."/>
            <person name="Cavagnaro P."/>
            <person name="Yildiz M."/>
            <person name="Macko-Podgorni A."/>
            <person name="Moranska E."/>
            <person name="Grzebelus E."/>
            <person name="Grzebelus D."/>
            <person name="Ashrafi H."/>
            <person name="Zheng Z."/>
            <person name="Cheng S."/>
            <person name="Spooner D."/>
            <person name="Van Deynze A."/>
            <person name="Simon P."/>
        </authorList>
    </citation>
    <scope>NUCLEOTIDE SEQUENCE [LARGE SCALE GENOMIC DNA]</scope>
    <source>
        <tissue evidence="1">Leaf</tissue>
    </source>
</reference>
<name>A0A166DCJ7_DAUCS</name>
<dbReference type="AlphaFoldDB" id="A0A166DCJ7"/>
<accession>A0A166DCJ7</accession>
<evidence type="ECO:0000313" key="3">
    <source>
        <dbReference type="Proteomes" id="UP000077755"/>
    </source>
</evidence>
<protein>
    <submittedName>
        <fullName evidence="1">Uncharacterized protein</fullName>
    </submittedName>
</protein>
<reference evidence="2" key="2">
    <citation type="submission" date="2022-03" db="EMBL/GenBank/DDBJ databases">
        <title>Draft title - Genomic analysis of global carrot germplasm unveils the trajectory of domestication and the origin of high carotenoid orange carrot.</title>
        <authorList>
            <person name="Iorizzo M."/>
            <person name="Ellison S."/>
            <person name="Senalik D."/>
            <person name="Macko-Podgorni A."/>
            <person name="Grzebelus D."/>
            <person name="Bostan H."/>
            <person name="Rolling W."/>
            <person name="Curaba J."/>
            <person name="Simon P."/>
        </authorList>
    </citation>
    <scope>NUCLEOTIDE SEQUENCE</scope>
    <source>
        <tissue evidence="2">Leaf</tissue>
    </source>
</reference>
<dbReference type="EMBL" id="LNRQ01000002">
    <property type="protein sequence ID" value="KZN05090.1"/>
    <property type="molecule type" value="Genomic_DNA"/>
</dbReference>
<evidence type="ECO:0000313" key="1">
    <source>
        <dbReference type="EMBL" id="KZN05090.1"/>
    </source>
</evidence>
<proteinExistence type="predicted"/>